<reference evidence="6" key="1">
    <citation type="journal article" date="2018" name="Nat. Microbiol.">
        <title>Leveraging single-cell genomics to expand the fungal tree of life.</title>
        <authorList>
            <person name="Ahrendt S.R."/>
            <person name="Quandt C.A."/>
            <person name="Ciobanu D."/>
            <person name="Clum A."/>
            <person name="Salamov A."/>
            <person name="Andreopoulos B."/>
            <person name="Cheng J.F."/>
            <person name="Woyke T."/>
            <person name="Pelin A."/>
            <person name="Henrissat B."/>
            <person name="Reynolds N.K."/>
            <person name="Benny G.L."/>
            <person name="Smith M.E."/>
            <person name="James T.Y."/>
            <person name="Grigoriev I.V."/>
        </authorList>
    </citation>
    <scope>NUCLEOTIDE SEQUENCE [LARGE SCALE GENOMIC DNA]</scope>
    <source>
        <strain evidence="6">ATCC 52028</strain>
    </source>
</reference>
<dbReference type="PANTHER" id="PTHR47934:SF6">
    <property type="entry name" value="MITOCHONDRIAL GROUP I INTRON SPLICING FACTOR CCM1-RELATED"/>
    <property type="match status" value="1"/>
</dbReference>
<evidence type="ECO:0000256" key="1">
    <source>
        <dbReference type="ARBA" id="ARBA00022737"/>
    </source>
</evidence>
<evidence type="ECO:0000256" key="2">
    <source>
        <dbReference type="PROSITE-ProRule" id="PRU00708"/>
    </source>
</evidence>
<evidence type="ECO:0000256" key="3">
    <source>
        <dbReference type="SAM" id="MobiDB-lite"/>
    </source>
</evidence>
<feature type="domain" description="Pentatricopeptide repeat-containing protein-mitochondrial" evidence="4">
    <location>
        <begin position="766"/>
        <end position="873"/>
    </location>
</feature>
<dbReference type="Proteomes" id="UP000274922">
    <property type="component" value="Unassembled WGS sequence"/>
</dbReference>
<feature type="compositionally biased region" description="Low complexity" evidence="3">
    <location>
        <begin position="1"/>
        <end position="16"/>
    </location>
</feature>
<feature type="compositionally biased region" description="Pro residues" evidence="3">
    <location>
        <begin position="1005"/>
        <end position="1014"/>
    </location>
</feature>
<dbReference type="Gene3D" id="1.25.40.10">
    <property type="entry name" value="Tetratricopeptide repeat domain"/>
    <property type="match status" value="3"/>
</dbReference>
<dbReference type="InterPro" id="IPR057027">
    <property type="entry name" value="TPR_mt"/>
</dbReference>
<proteinExistence type="predicted"/>
<evidence type="ECO:0000313" key="6">
    <source>
        <dbReference type="Proteomes" id="UP000274922"/>
    </source>
</evidence>
<dbReference type="Pfam" id="PF13041">
    <property type="entry name" value="PPR_2"/>
    <property type="match status" value="1"/>
</dbReference>
<keyword evidence="1" id="KW-0677">Repeat</keyword>
<feature type="region of interest" description="Disordered" evidence="3">
    <location>
        <begin position="999"/>
        <end position="1020"/>
    </location>
</feature>
<sequence>MLPRLRPAGPPGLRHLVPCTPAPRRRPTAARGLVVPRAAAVSPWPSTALSAVAAVRPSLPSARALSFPCRRAVSTSSSPSAAAAAAAVMSSASATPPPPTPPPARGTGASRGPRPRHGRSPPSRVTREGPSRAAASSDAASTASTARTRTRTPPPPLASASASTLVPTAPVTPPPPAALASTPAPAAPTDTYDPQSLLSAALSVGGQGAVSLKRYRYCLDPVQFEREVFGAQRDPSAPPPGIPLLPLLPTAAFVTSHRPSAAFRQLQQTIRRDQLSLREATTRQRLSTLWSLYWEVHQQAPKDFYYLTASEAHYLCLALCHPQFGQYPYLYLSNLLLTLHSVGRSFGPSEVTMMLHAARRTAKFTFGFHRLTRLWSSVTRFEHHQAQYPQYAWPAYYHTPRMLMAFLDLLSLRWPNELPGWYSSQCEAKTPLYSDDAVPDFRTPRSPRPTTVSYPTHSPSFIVMLVKNTIERPRSLIYKVRNLYEYAAQYVHEPNLWMDRAQLIALIQESKLAEARAFWNTVVVPRWGHTPGDRFDQFWGTLTINLMGAMEHKIITSARSEADPEDVAWVCEIFNLIHTRLGAVPSTELWALYNFLHRTRLKGSCAKIGWHLAHVWIPSPPTAEIHQLLRLWLAGEEKDLKKVEAMFSQVASDGGVLSDALILGFVHAYAECGQPDRGAMYLRAIQDQHRPFPLWMWRSIIRGHLANRNTDGIARVLQEVRENGHEPRPDMIAHYVKALVLGGDVPAAVALIDAASDERSFHALLTGALHAAALRADRQMAQGWMGVLDARGVKPTLKMFNILIHMYATRGDIDAVLTIVQRMGENKYPADAYTYAGIVYVLVQSGRTDEAEKLVRSLSPRDGLVAHNIYLHAVGRGGGGGTGAEAAAARLQRLQTHFARLTDTLQLSVDKFTIDPIVRGLVASGRVAEAHAFVRSAFNTLHVQPDTRVWNTLIAAYAAKGDVHGALALVKEMEGMGCAPDDMTLTALLRARHLSELDGRRDGLPPLPPSPPHEAPASAA</sequence>
<dbReference type="GO" id="GO:0006396">
    <property type="term" value="P:RNA processing"/>
    <property type="evidence" value="ECO:0007669"/>
    <property type="project" value="TreeGrafter"/>
</dbReference>
<keyword evidence="6" id="KW-1185">Reference proteome</keyword>
<feature type="region of interest" description="Disordered" evidence="3">
    <location>
        <begin position="1"/>
        <end position="30"/>
    </location>
</feature>
<dbReference type="InterPro" id="IPR002885">
    <property type="entry name" value="PPR_rpt"/>
</dbReference>
<dbReference type="PROSITE" id="PS51375">
    <property type="entry name" value="PPR"/>
    <property type="match status" value="1"/>
</dbReference>
<dbReference type="AlphaFoldDB" id="A0A4V1IVE8"/>
<dbReference type="OrthoDB" id="185373at2759"/>
<feature type="compositionally biased region" description="Low complexity" evidence="3">
    <location>
        <begin position="158"/>
        <end position="169"/>
    </location>
</feature>
<feature type="repeat" description="PPR" evidence="2">
    <location>
        <begin position="946"/>
        <end position="980"/>
    </location>
</feature>
<dbReference type="GO" id="GO:0007005">
    <property type="term" value="P:mitochondrion organization"/>
    <property type="evidence" value="ECO:0007669"/>
    <property type="project" value="TreeGrafter"/>
</dbReference>
<dbReference type="Pfam" id="PF23276">
    <property type="entry name" value="TPR_24"/>
    <property type="match status" value="1"/>
</dbReference>
<dbReference type="NCBIfam" id="TIGR00756">
    <property type="entry name" value="PPR"/>
    <property type="match status" value="1"/>
</dbReference>
<feature type="compositionally biased region" description="Pro residues" evidence="3">
    <location>
        <begin position="95"/>
        <end position="104"/>
    </location>
</feature>
<dbReference type="EMBL" id="ML014117">
    <property type="protein sequence ID" value="RKP03809.1"/>
    <property type="molecule type" value="Genomic_DNA"/>
</dbReference>
<dbReference type="GO" id="GO:0005739">
    <property type="term" value="C:mitochondrion"/>
    <property type="evidence" value="ECO:0007669"/>
    <property type="project" value="TreeGrafter"/>
</dbReference>
<gene>
    <name evidence="5" type="ORF">CXG81DRAFT_23506</name>
</gene>
<accession>A0A4V1IVE8</accession>
<evidence type="ECO:0000259" key="4">
    <source>
        <dbReference type="Pfam" id="PF23276"/>
    </source>
</evidence>
<dbReference type="InterPro" id="IPR051114">
    <property type="entry name" value="Mito_RNA_Proc_CCM1"/>
</dbReference>
<evidence type="ECO:0000313" key="5">
    <source>
        <dbReference type="EMBL" id="RKP03809.1"/>
    </source>
</evidence>
<dbReference type="InterPro" id="IPR011990">
    <property type="entry name" value="TPR-like_helical_dom_sf"/>
</dbReference>
<protein>
    <recommendedName>
        <fullName evidence="4">Pentatricopeptide repeat-containing protein-mitochondrial domain-containing protein</fullName>
    </recommendedName>
</protein>
<feature type="compositionally biased region" description="Low complexity" evidence="3">
    <location>
        <begin position="178"/>
        <end position="189"/>
    </location>
</feature>
<feature type="region of interest" description="Disordered" evidence="3">
    <location>
        <begin position="89"/>
        <end position="192"/>
    </location>
</feature>
<dbReference type="PANTHER" id="PTHR47934">
    <property type="entry name" value="PENTATRICOPEPTIDE REPEAT-CONTAINING PROTEIN PET309, MITOCHONDRIAL"/>
    <property type="match status" value="1"/>
</dbReference>
<dbReference type="STRING" id="1555241.A0A4V1IVE8"/>
<name>A0A4V1IVE8_9FUNG</name>
<dbReference type="GO" id="GO:0003729">
    <property type="term" value="F:mRNA binding"/>
    <property type="evidence" value="ECO:0007669"/>
    <property type="project" value="TreeGrafter"/>
</dbReference>
<feature type="compositionally biased region" description="Low complexity" evidence="3">
    <location>
        <begin position="131"/>
        <end position="147"/>
    </location>
</feature>
<organism evidence="5 6">
    <name type="scientific">Caulochytrium protostelioides</name>
    <dbReference type="NCBI Taxonomy" id="1555241"/>
    <lineage>
        <taxon>Eukaryota</taxon>
        <taxon>Fungi</taxon>
        <taxon>Fungi incertae sedis</taxon>
        <taxon>Chytridiomycota</taxon>
        <taxon>Chytridiomycota incertae sedis</taxon>
        <taxon>Chytridiomycetes</taxon>
        <taxon>Caulochytriales</taxon>
        <taxon>Caulochytriaceae</taxon>
        <taxon>Caulochytrium</taxon>
    </lineage>
</organism>